<evidence type="ECO:0000256" key="1">
    <source>
        <dbReference type="SAM" id="Coils"/>
    </source>
</evidence>
<proteinExistence type="predicted"/>
<accession>A0A6N2VJU5</accession>
<protein>
    <submittedName>
        <fullName evidence="2">V-type proton ATPase subunit E</fullName>
    </submittedName>
</protein>
<reference evidence="2" key="1">
    <citation type="submission" date="2019-11" db="EMBL/GenBank/DDBJ databases">
        <authorList>
            <person name="Feng L."/>
        </authorList>
    </citation>
    <scope>NUCLEOTIDE SEQUENCE</scope>
    <source>
        <strain evidence="2">BgluceraseaLFYP119</strain>
    </source>
</reference>
<evidence type="ECO:0000313" key="2">
    <source>
        <dbReference type="EMBL" id="VYT30729.1"/>
    </source>
</evidence>
<keyword evidence="1" id="KW-0175">Coiled coil</keyword>
<gene>
    <name evidence="2" type="primary">atpE_1</name>
    <name evidence="2" type="ORF">BGLFYP119_00103</name>
</gene>
<dbReference type="EMBL" id="CACRST010000027">
    <property type="protein sequence ID" value="VYT30729.1"/>
    <property type="molecule type" value="Genomic_DNA"/>
</dbReference>
<sequence length="195" mass="22372">MTIDEKLQHFYDVSVEEAKEDAAKEIQEHRESLARMLEEHKHARRQGAEAEIKAEADHVRREINKALSAEQITLKREWSKKQEELKENLFSLVRKKAESFMAGPEYLDYLCAQIKEIQEFAGQDQVEISLSCNDGDKLSVLTEKTGAELTVSQDNFIGGIRAAIPEKNIMIDNSFLEELSSMRKEFKFDGGLKHE</sequence>
<dbReference type="SUPFAM" id="SSF160527">
    <property type="entry name" value="V-type ATPase subunit E-like"/>
    <property type="match status" value="1"/>
</dbReference>
<organism evidence="2">
    <name type="scientific">Blautia glucerasea</name>
    <dbReference type="NCBI Taxonomy" id="536633"/>
    <lineage>
        <taxon>Bacteria</taxon>
        <taxon>Bacillati</taxon>
        <taxon>Bacillota</taxon>
        <taxon>Clostridia</taxon>
        <taxon>Lachnospirales</taxon>
        <taxon>Lachnospiraceae</taxon>
        <taxon>Blautia</taxon>
    </lineage>
</organism>
<feature type="coiled-coil region" evidence="1">
    <location>
        <begin position="15"/>
        <end position="46"/>
    </location>
</feature>
<dbReference type="AlphaFoldDB" id="A0A6N2VJU5"/>
<dbReference type="RefSeq" id="WP_156355348.1">
    <property type="nucleotide sequence ID" value="NZ_CACRST010000027.1"/>
</dbReference>
<name>A0A6N2VJU5_9FIRM</name>